<dbReference type="EMBL" id="CZAE01000006">
    <property type="protein sequence ID" value="CUP00422.1"/>
    <property type="molecule type" value="Genomic_DNA"/>
</dbReference>
<dbReference type="EMBL" id="CACRSZ010000053">
    <property type="protein sequence ID" value="VYT27594.1"/>
    <property type="molecule type" value="Genomic_DNA"/>
</dbReference>
<proteinExistence type="predicted"/>
<dbReference type="Proteomes" id="UP000095606">
    <property type="component" value="Unassembled WGS sequence"/>
</dbReference>
<accession>A0A174JL28</accession>
<sequence length="35" mass="4174">MQRGYVNHAMHDLHSQNKIFISIFGIEYKTNKHKS</sequence>
<evidence type="ECO:0000313" key="2">
    <source>
        <dbReference type="EMBL" id="VYT27594.1"/>
    </source>
</evidence>
<evidence type="ECO:0000313" key="3">
    <source>
        <dbReference type="Proteomes" id="UP000095606"/>
    </source>
</evidence>
<reference evidence="1 3" key="1">
    <citation type="submission" date="2015-09" db="EMBL/GenBank/DDBJ databases">
        <authorList>
            <consortium name="Pathogen Informatics"/>
        </authorList>
    </citation>
    <scope>NUCLEOTIDE SEQUENCE [LARGE SCALE GENOMIC DNA]</scope>
    <source>
        <strain evidence="1 3">2789STDY5834846</strain>
    </source>
</reference>
<accession>A0A6N2VB08</accession>
<organism evidence="1 3">
    <name type="scientific">Bacteroides faecis</name>
    <dbReference type="NCBI Taxonomy" id="674529"/>
    <lineage>
        <taxon>Bacteria</taxon>
        <taxon>Pseudomonadati</taxon>
        <taxon>Bacteroidota</taxon>
        <taxon>Bacteroidia</taxon>
        <taxon>Bacteroidales</taxon>
        <taxon>Bacteroidaceae</taxon>
        <taxon>Bacteroides</taxon>
    </lineage>
</organism>
<name>A0A174JL28_9BACE</name>
<dbReference type="AlphaFoldDB" id="A0A174JL28"/>
<reference evidence="2" key="2">
    <citation type="submission" date="2019-11" db="EMBL/GenBank/DDBJ databases">
        <authorList>
            <person name="Feng L."/>
        </authorList>
    </citation>
    <scope>NUCLEOTIDE SEQUENCE</scope>
    <source>
        <strain evidence="2">BfaecisLFYP10</strain>
    </source>
</reference>
<gene>
    <name evidence="2" type="ORF">BFLFYP10_02120</name>
    <name evidence="1" type="ORF">ERS852461_01631</name>
</gene>
<protein>
    <submittedName>
        <fullName evidence="1">Uncharacterized protein</fullName>
    </submittedName>
</protein>
<evidence type="ECO:0000313" key="1">
    <source>
        <dbReference type="EMBL" id="CUP00422.1"/>
    </source>
</evidence>